<evidence type="ECO:0000313" key="1">
    <source>
        <dbReference type="EMBL" id="MDT3329338.1"/>
    </source>
</evidence>
<dbReference type="RefSeq" id="WP_116227754.1">
    <property type="nucleotide sequence ID" value="NZ_JAUZVT010000001.1"/>
</dbReference>
<keyword evidence="2" id="KW-1185">Reference proteome</keyword>
<name>A0ABU3GF68_9MICO</name>
<protein>
    <submittedName>
        <fullName evidence="1">Uncharacterized protein</fullName>
    </submittedName>
</protein>
<gene>
    <name evidence="1" type="ORF">Q9S78_01520</name>
</gene>
<evidence type="ECO:0000313" key="2">
    <source>
        <dbReference type="Proteomes" id="UP001262835"/>
    </source>
</evidence>
<proteinExistence type="predicted"/>
<dbReference type="Proteomes" id="UP001262835">
    <property type="component" value="Unassembled WGS sequence"/>
</dbReference>
<organism evidence="1 2">
    <name type="scientific">Microbacterium aquilitoris</name>
    <dbReference type="NCBI Taxonomy" id="3067307"/>
    <lineage>
        <taxon>Bacteria</taxon>
        <taxon>Bacillati</taxon>
        <taxon>Actinomycetota</taxon>
        <taxon>Actinomycetes</taxon>
        <taxon>Micrococcales</taxon>
        <taxon>Microbacteriaceae</taxon>
        <taxon>Microbacterium</taxon>
    </lineage>
</organism>
<comment type="caution">
    <text evidence="1">The sequence shown here is derived from an EMBL/GenBank/DDBJ whole genome shotgun (WGS) entry which is preliminary data.</text>
</comment>
<accession>A0ABU3GF68</accession>
<sequence length="71" mass="8069">MRNKILVLGAIAFTAYVIGSRSVTVKKSESVPHQLVRLRDERKAKKDRERKAKKITAAVKDVAHDVRKRLS</sequence>
<dbReference type="EMBL" id="JAUZVT010000001">
    <property type="protein sequence ID" value="MDT3329338.1"/>
    <property type="molecule type" value="Genomic_DNA"/>
</dbReference>
<reference evidence="1 2" key="1">
    <citation type="submission" date="2023-08" db="EMBL/GenBank/DDBJ databases">
        <title>Microbacterium aquilitoris sp. nov. and Microbacterium gwkjibeachense sp. nov., isolated from beach.</title>
        <authorList>
            <person name="Lee S.D."/>
            <person name="Yang H."/>
            <person name="Kim I."/>
        </authorList>
    </citation>
    <scope>NUCLEOTIDE SEQUENCE [LARGE SCALE GENOMIC DNA]</scope>
    <source>
        <strain evidence="1 2">KSW-18</strain>
    </source>
</reference>